<dbReference type="AlphaFoldDB" id="A0A0A9ADZ3"/>
<sequence>MSMNIEHHQLQYGTLMEHF</sequence>
<reference evidence="1" key="2">
    <citation type="journal article" date="2015" name="Data Brief">
        <title>Shoot transcriptome of the giant reed, Arundo donax.</title>
        <authorList>
            <person name="Barrero R.A."/>
            <person name="Guerrero F.D."/>
            <person name="Moolhuijzen P."/>
            <person name="Goolsby J.A."/>
            <person name="Tidwell J."/>
            <person name="Bellgard S.E."/>
            <person name="Bellgard M.I."/>
        </authorList>
    </citation>
    <scope>NUCLEOTIDE SEQUENCE</scope>
    <source>
        <tissue evidence="1">Shoot tissue taken approximately 20 cm above the soil surface</tissue>
    </source>
</reference>
<accession>A0A0A9ADZ3</accession>
<name>A0A0A9ADZ3_ARUDO</name>
<evidence type="ECO:0000313" key="1">
    <source>
        <dbReference type="EMBL" id="JAD49361.1"/>
    </source>
</evidence>
<reference evidence="1" key="1">
    <citation type="submission" date="2014-09" db="EMBL/GenBank/DDBJ databases">
        <authorList>
            <person name="Magalhaes I.L.F."/>
            <person name="Oliveira U."/>
            <person name="Santos F.R."/>
            <person name="Vidigal T.H.D.A."/>
            <person name="Brescovit A.D."/>
            <person name="Santos A.J."/>
        </authorList>
    </citation>
    <scope>NUCLEOTIDE SEQUENCE</scope>
    <source>
        <tissue evidence="1">Shoot tissue taken approximately 20 cm above the soil surface</tissue>
    </source>
</reference>
<protein>
    <submittedName>
        <fullName evidence="1">Uncharacterized protein</fullName>
    </submittedName>
</protein>
<organism evidence="1">
    <name type="scientific">Arundo donax</name>
    <name type="common">Giant reed</name>
    <name type="synonym">Donax arundinaceus</name>
    <dbReference type="NCBI Taxonomy" id="35708"/>
    <lineage>
        <taxon>Eukaryota</taxon>
        <taxon>Viridiplantae</taxon>
        <taxon>Streptophyta</taxon>
        <taxon>Embryophyta</taxon>
        <taxon>Tracheophyta</taxon>
        <taxon>Spermatophyta</taxon>
        <taxon>Magnoliopsida</taxon>
        <taxon>Liliopsida</taxon>
        <taxon>Poales</taxon>
        <taxon>Poaceae</taxon>
        <taxon>PACMAD clade</taxon>
        <taxon>Arundinoideae</taxon>
        <taxon>Arundineae</taxon>
        <taxon>Arundo</taxon>
    </lineage>
</organism>
<proteinExistence type="predicted"/>
<dbReference type="EMBL" id="GBRH01248534">
    <property type="protein sequence ID" value="JAD49361.1"/>
    <property type="molecule type" value="Transcribed_RNA"/>
</dbReference>